<evidence type="ECO:0000256" key="2">
    <source>
        <dbReference type="ARBA" id="ARBA00022475"/>
    </source>
</evidence>
<evidence type="ECO:0000256" key="3">
    <source>
        <dbReference type="ARBA" id="ARBA00022553"/>
    </source>
</evidence>
<evidence type="ECO:0000256" key="6">
    <source>
        <dbReference type="ARBA" id="ARBA00023136"/>
    </source>
</evidence>
<dbReference type="EMBL" id="BAUU01000015">
    <property type="protein sequence ID" value="GAE31015.1"/>
    <property type="molecule type" value="Genomic_DNA"/>
</dbReference>
<dbReference type="Gene3D" id="3.30.565.10">
    <property type="entry name" value="Histidine kinase-like ATPase, C-terminal domain"/>
    <property type="match status" value="1"/>
</dbReference>
<evidence type="ECO:0000259" key="8">
    <source>
        <dbReference type="PROSITE" id="PS50885"/>
    </source>
</evidence>
<feature type="domain" description="HAMP" evidence="8">
    <location>
        <begin position="304"/>
        <end position="356"/>
    </location>
</feature>
<name>W4QFZ5_9BACI</name>
<dbReference type="SUPFAM" id="SSF158472">
    <property type="entry name" value="HAMP domain-like"/>
    <property type="match status" value="1"/>
</dbReference>
<comment type="caution">
    <text evidence="9">The sequence shown here is derived from an EMBL/GenBank/DDBJ whole genome shotgun (WGS) entry which is preliminary data.</text>
</comment>
<dbReference type="AlphaFoldDB" id="W4QFZ5"/>
<dbReference type="InterPro" id="IPR003594">
    <property type="entry name" value="HATPase_dom"/>
</dbReference>
<dbReference type="PANTHER" id="PTHR34220">
    <property type="entry name" value="SENSOR HISTIDINE KINASE YPDA"/>
    <property type="match status" value="1"/>
</dbReference>
<dbReference type="Gene3D" id="6.10.340.10">
    <property type="match status" value="1"/>
</dbReference>
<evidence type="ECO:0000313" key="9">
    <source>
        <dbReference type="EMBL" id="GAE31015.1"/>
    </source>
</evidence>
<evidence type="ECO:0000256" key="5">
    <source>
        <dbReference type="ARBA" id="ARBA00022777"/>
    </source>
</evidence>
<dbReference type="Pfam" id="PF02518">
    <property type="entry name" value="HATPase_c"/>
    <property type="match status" value="1"/>
</dbReference>
<keyword evidence="10" id="KW-1185">Reference proteome</keyword>
<dbReference type="CDD" id="cd06225">
    <property type="entry name" value="HAMP"/>
    <property type="match status" value="1"/>
</dbReference>
<accession>W4QFZ5</accession>
<keyword evidence="6 7" id="KW-0472">Membrane</keyword>
<evidence type="ECO:0000256" key="7">
    <source>
        <dbReference type="SAM" id="Phobius"/>
    </source>
</evidence>
<keyword evidence="4" id="KW-0808">Transferase</keyword>
<dbReference type="InterPro" id="IPR010559">
    <property type="entry name" value="Sig_transdc_His_kin_internal"/>
</dbReference>
<dbReference type="SUPFAM" id="SSF55874">
    <property type="entry name" value="ATPase domain of HSP90 chaperone/DNA topoisomerase II/histidine kinase"/>
    <property type="match status" value="1"/>
</dbReference>
<organism evidence="9 10">
    <name type="scientific">Halalkalibacter hemicellulosilyticusJCM 9152</name>
    <dbReference type="NCBI Taxonomy" id="1236971"/>
    <lineage>
        <taxon>Bacteria</taxon>
        <taxon>Bacillati</taxon>
        <taxon>Bacillota</taxon>
        <taxon>Bacilli</taxon>
        <taxon>Bacillales</taxon>
        <taxon>Bacillaceae</taxon>
        <taxon>Halalkalibacter</taxon>
    </lineage>
</organism>
<reference evidence="9" key="1">
    <citation type="journal article" date="2014" name="Genome Announc.">
        <title>Draft Genome Sequences of Three Alkaliphilic Bacillus Strains, Bacillus wakoensis JCM 9140T, Bacillus akibai JCM 9157T, and Bacillus hemicellulosilyticus JCM 9152T.</title>
        <authorList>
            <person name="Yuki M."/>
            <person name="Oshima K."/>
            <person name="Suda W."/>
            <person name="Oshida Y."/>
            <person name="Kitamura K."/>
            <person name="Iida T."/>
            <person name="Hattori M."/>
            <person name="Ohkuma M."/>
        </authorList>
    </citation>
    <scope>NUCLEOTIDE SEQUENCE [LARGE SCALE GENOMIC DNA]</scope>
    <source>
        <strain evidence="9">JCM 9152</strain>
    </source>
</reference>
<dbReference type="STRING" id="1236971.JCM9152_2452"/>
<evidence type="ECO:0000256" key="1">
    <source>
        <dbReference type="ARBA" id="ARBA00004651"/>
    </source>
</evidence>
<keyword evidence="2" id="KW-1003">Cell membrane</keyword>
<evidence type="ECO:0000313" key="10">
    <source>
        <dbReference type="Proteomes" id="UP000018895"/>
    </source>
</evidence>
<dbReference type="Proteomes" id="UP000018895">
    <property type="component" value="Unassembled WGS sequence"/>
</dbReference>
<dbReference type="InterPro" id="IPR003660">
    <property type="entry name" value="HAMP_dom"/>
</dbReference>
<keyword evidence="5" id="KW-0418">Kinase</keyword>
<feature type="transmembrane region" description="Helical" evidence="7">
    <location>
        <begin position="16"/>
        <end position="37"/>
    </location>
</feature>
<keyword evidence="7" id="KW-0812">Transmembrane</keyword>
<keyword evidence="3" id="KW-0597">Phosphoprotein</keyword>
<dbReference type="GO" id="GO:0000155">
    <property type="term" value="F:phosphorelay sensor kinase activity"/>
    <property type="evidence" value="ECO:0007669"/>
    <property type="project" value="InterPro"/>
</dbReference>
<dbReference type="InterPro" id="IPR036890">
    <property type="entry name" value="HATPase_C_sf"/>
</dbReference>
<evidence type="ECO:0000256" key="4">
    <source>
        <dbReference type="ARBA" id="ARBA00022679"/>
    </source>
</evidence>
<feature type="transmembrane region" description="Helical" evidence="7">
    <location>
        <begin position="283"/>
        <end position="311"/>
    </location>
</feature>
<dbReference type="Pfam" id="PF06580">
    <property type="entry name" value="His_kinase"/>
    <property type="match status" value="1"/>
</dbReference>
<sequence>MKRFHLNNINLKNKLLIIYFFSVFIPILLTNIIFYHVTISNVKKQKEADLTLAVEHMADSFERVVNDAIGISSTLYTDKLLHDFLEKDYESIVDYVQDYDSVWRNYKYSALYNSIQNILLYTDNPTVLYAGGVRNVTESAATKEWIHDVLQSTSYMPKVIRTVDENSPETNVFSIVRILNHFHSNTKIKIVKIDLNTEMIRKAFENATFQGEVYLVNKQNEILYSTELNEIETGSRIFSEEYVLADSLLFSETYHDHYMENWRVIGVVSESVALDEAHNSRRFIFIMASINFFVPSFIIIYITSSLHVRLLRILRKMKKVKNQKFDIIEGVEYKDEIGQLTSEFNHMSKKIKDLINDVYIANIQKKDLELKSKQAQLSALQSQINPHFLFNSLETIRMRSMLKDENETAHIIKNMAKILRNSISWGKEWVRVEEEVKMLEYFLEIQQYRFGEKLNYHVQLDESVKGCMVPNMAFTPFVENASIHGVEPKLGNGFITVKIMKCEDYIVCTVTDNGVGMEQSFLKDYLHSLEADESMGDRVGIRNVYYRMKLLYGDQFSFKMESELGKGTTVEIICPASNEMKPS</sequence>
<comment type="subcellular location">
    <subcellularLocation>
        <location evidence="1">Cell membrane</location>
        <topology evidence="1">Multi-pass membrane protein</topology>
    </subcellularLocation>
</comment>
<keyword evidence="7" id="KW-1133">Transmembrane helix</keyword>
<dbReference type="RefSeq" id="WP_035344185.1">
    <property type="nucleotide sequence ID" value="NZ_BAUU01000015.1"/>
</dbReference>
<gene>
    <name evidence="9" type="ORF">JCM9152_2452</name>
</gene>
<protein>
    <recommendedName>
        <fullName evidence="8">HAMP domain-containing protein</fullName>
    </recommendedName>
</protein>
<dbReference type="PROSITE" id="PS50885">
    <property type="entry name" value="HAMP"/>
    <property type="match status" value="1"/>
</dbReference>
<dbReference type="GO" id="GO:0005886">
    <property type="term" value="C:plasma membrane"/>
    <property type="evidence" value="ECO:0007669"/>
    <property type="project" value="UniProtKB-SubCell"/>
</dbReference>
<dbReference type="InterPro" id="IPR050640">
    <property type="entry name" value="Bact_2-comp_sensor_kinase"/>
</dbReference>
<dbReference type="PANTHER" id="PTHR34220:SF7">
    <property type="entry name" value="SENSOR HISTIDINE KINASE YPDA"/>
    <property type="match status" value="1"/>
</dbReference>
<proteinExistence type="predicted"/>